<reference evidence="2" key="1">
    <citation type="journal article" date="2014" name="Science">
        <title>Ancient hybridizations among the ancestral genomes of bread wheat.</title>
        <authorList>
            <consortium name="International Wheat Genome Sequencing Consortium,"/>
            <person name="Marcussen T."/>
            <person name="Sandve S.R."/>
            <person name="Heier L."/>
            <person name="Spannagl M."/>
            <person name="Pfeifer M."/>
            <person name="Jakobsen K.S."/>
            <person name="Wulff B.B."/>
            <person name="Steuernagel B."/>
            <person name="Mayer K.F."/>
            <person name="Olsen O.A."/>
        </authorList>
    </citation>
    <scope>NUCLEOTIDE SEQUENCE [LARGE SCALE GENOMIC DNA]</scope>
    <source>
        <strain evidence="2">cv. AL8/78</strain>
    </source>
</reference>
<reference evidence="1" key="4">
    <citation type="submission" date="2019-03" db="UniProtKB">
        <authorList>
            <consortium name="EnsemblPlants"/>
        </authorList>
    </citation>
    <scope>IDENTIFICATION</scope>
</reference>
<reference evidence="1" key="3">
    <citation type="journal article" date="2017" name="Nature">
        <title>Genome sequence of the progenitor of the wheat D genome Aegilops tauschii.</title>
        <authorList>
            <person name="Luo M.C."/>
            <person name="Gu Y.Q."/>
            <person name="Puiu D."/>
            <person name="Wang H."/>
            <person name="Twardziok S.O."/>
            <person name="Deal K.R."/>
            <person name="Huo N."/>
            <person name="Zhu T."/>
            <person name="Wang L."/>
            <person name="Wang Y."/>
            <person name="McGuire P.E."/>
            <person name="Liu S."/>
            <person name="Long H."/>
            <person name="Ramasamy R.K."/>
            <person name="Rodriguez J.C."/>
            <person name="Van S.L."/>
            <person name="Yuan L."/>
            <person name="Wang Z."/>
            <person name="Xia Z."/>
            <person name="Xiao L."/>
            <person name="Anderson O.D."/>
            <person name="Ouyang S."/>
            <person name="Liang Y."/>
            <person name="Zimin A.V."/>
            <person name="Pertea G."/>
            <person name="Qi P."/>
            <person name="Bennetzen J.L."/>
            <person name="Dai X."/>
            <person name="Dawson M.W."/>
            <person name="Muller H.G."/>
            <person name="Kugler K."/>
            <person name="Rivarola-Duarte L."/>
            <person name="Spannagl M."/>
            <person name="Mayer K.F.X."/>
            <person name="Lu F.H."/>
            <person name="Bevan M.W."/>
            <person name="Leroy P."/>
            <person name="Li P."/>
            <person name="You F.M."/>
            <person name="Sun Q."/>
            <person name="Liu Z."/>
            <person name="Lyons E."/>
            <person name="Wicker T."/>
            <person name="Salzberg S.L."/>
            <person name="Devos K.M."/>
            <person name="Dvorak J."/>
        </authorList>
    </citation>
    <scope>NUCLEOTIDE SEQUENCE [LARGE SCALE GENOMIC DNA]</scope>
    <source>
        <strain evidence="1">cv. AL8/78</strain>
    </source>
</reference>
<evidence type="ECO:0000313" key="2">
    <source>
        <dbReference type="Proteomes" id="UP000015105"/>
    </source>
</evidence>
<dbReference type="Proteomes" id="UP000015105">
    <property type="component" value="Chromosome 2D"/>
</dbReference>
<accession>A0A453CPP5</accession>
<organism evidence="1 2">
    <name type="scientific">Aegilops tauschii subsp. strangulata</name>
    <name type="common">Goatgrass</name>
    <dbReference type="NCBI Taxonomy" id="200361"/>
    <lineage>
        <taxon>Eukaryota</taxon>
        <taxon>Viridiplantae</taxon>
        <taxon>Streptophyta</taxon>
        <taxon>Embryophyta</taxon>
        <taxon>Tracheophyta</taxon>
        <taxon>Spermatophyta</taxon>
        <taxon>Magnoliopsida</taxon>
        <taxon>Liliopsida</taxon>
        <taxon>Poales</taxon>
        <taxon>Poaceae</taxon>
        <taxon>BOP clade</taxon>
        <taxon>Pooideae</taxon>
        <taxon>Triticodae</taxon>
        <taxon>Triticeae</taxon>
        <taxon>Triticinae</taxon>
        <taxon>Aegilops</taxon>
    </lineage>
</organism>
<keyword evidence="2" id="KW-1185">Reference proteome</keyword>
<dbReference type="AlphaFoldDB" id="A0A453CPP5"/>
<dbReference type="Gramene" id="AET2Gv20916300.14">
    <property type="protein sequence ID" value="AET2Gv20916300.14"/>
    <property type="gene ID" value="AET2Gv20916300"/>
</dbReference>
<reference evidence="2" key="2">
    <citation type="journal article" date="2017" name="Nat. Plants">
        <title>The Aegilops tauschii genome reveals multiple impacts of transposons.</title>
        <authorList>
            <person name="Zhao G."/>
            <person name="Zou C."/>
            <person name="Li K."/>
            <person name="Wang K."/>
            <person name="Li T."/>
            <person name="Gao L."/>
            <person name="Zhang X."/>
            <person name="Wang H."/>
            <person name="Yang Z."/>
            <person name="Liu X."/>
            <person name="Jiang W."/>
            <person name="Mao L."/>
            <person name="Kong X."/>
            <person name="Jiao Y."/>
            <person name="Jia J."/>
        </authorList>
    </citation>
    <scope>NUCLEOTIDE SEQUENCE [LARGE SCALE GENOMIC DNA]</scope>
    <source>
        <strain evidence="2">cv. AL8/78</strain>
    </source>
</reference>
<dbReference type="EnsemblPlants" id="AET2Gv20916300.14">
    <property type="protein sequence ID" value="AET2Gv20916300.14"/>
    <property type="gene ID" value="AET2Gv20916300"/>
</dbReference>
<sequence>LIDNSFCILFNFTSIAVTTLSQEIRYFEKLLQDLDIICVLSLDPVLEKELP</sequence>
<evidence type="ECO:0000313" key="1">
    <source>
        <dbReference type="EnsemblPlants" id="AET2Gv20916300.14"/>
    </source>
</evidence>
<proteinExistence type="predicted"/>
<reference evidence="1" key="5">
    <citation type="journal article" date="2021" name="G3 (Bethesda)">
        <title>Aegilops tauschii genome assembly Aet v5.0 features greater sequence contiguity and improved annotation.</title>
        <authorList>
            <person name="Wang L."/>
            <person name="Zhu T."/>
            <person name="Rodriguez J.C."/>
            <person name="Deal K.R."/>
            <person name="Dubcovsky J."/>
            <person name="McGuire P.E."/>
            <person name="Lux T."/>
            <person name="Spannagl M."/>
            <person name="Mayer K.F.X."/>
            <person name="Baldrich P."/>
            <person name="Meyers B.C."/>
            <person name="Huo N."/>
            <person name="Gu Y.Q."/>
            <person name="Zhou H."/>
            <person name="Devos K.M."/>
            <person name="Bennetzen J.L."/>
            <person name="Unver T."/>
            <person name="Budak H."/>
            <person name="Gulick P.J."/>
            <person name="Galiba G."/>
            <person name="Kalapos B."/>
            <person name="Nelson D.R."/>
            <person name="Li P."/>
            <person name="You F.M."/>
            <person name="Luo M.C."/>
            <person name="Dvorak J."/>
        </authorList>
    </citation>
    <scope>NUCLEOTIDE SEQUENCE [LARGE SCALE GENOMIC DNA]</scope>
    <source>
        <strain evidence="1">cv. AL8/78</strain>
    </source>
</reference>
<name>A0A453CPP5_AEGTS</name>
<protein>
    <submittedName>
        <fullName evidence="1">Uncharacterized protein</fullName>
    </submittedName>
</protein>